<accession>A0A0F9S988</accession>
<comment type="caution">
    <text evidence="2">The sequence shown here is derived from an EMBL/GenBank/DDBJ whole genome shotgun (WGS) entry which is preliminary data.</text>
</comment>
<dbReference type="EMBL" id="LAZR01000747">
    <property type="protein sequence ID" value="KKN58802.1"/>
    <property type="molecule type" value="Genomic_DNA"/>
</dbReference>
<name>A0A0F9S988_9ZZZZ</name>
<evidence type="ECO:0000313" key="2">
    <source>
        <dbReference type="EMBL" id="KKN58802.1"/>
    </source>
</evidence>
<dbReference type="AlphaFoldDB" id="A0A0F9S988"/>
<organism evidence="2">
    <name type="scientific">marine sediment metagenome</name>
    <dbReference type="NCBI Taxonomy" id="412755"/>
    <lineage>
        <taxon>unclassified sequences</taxon>
        <taxon>metagenomes</taxon>
        <taxon>ecological metagenomes</taxon>
    </lineage>
</organism>
<reference evidence="2" key="1">
    <citation type="journal article" date="2015" name="Nature">
        <title>Complex archaea that bridge the gap between prokaryotes and eukaryotes.</title>
        <authorList>
            <person name="Spang A."/>
            <person name="Saw J.H."/>
            <person name="Jorgensen S.L."/>
            <person name="Zaremba-Niedzwiedzka K."/>
            <person name="Martijn J."/>
            <person name="Lind A.E."/>
            <person name="van Eijk R."/>
            <person name="Schleper C."/>
            <person name="Guy L."/>
            <person name="Ettema T.J."/>
        </authorList>
    </citation>
    <scope>NUCLEOTIDE SEQUENCE</scope>
</reference>
<sequence>MKLKRIEEEIEPEDELEPLDDGLGIDDPLNDGLGDDLFADDFYGMGGQSPLDKHKDLLKDLTNFSPYLKDTVNNWLGLTWDEKAGKYISSRFIKPIMSIQGAAWCIGLMKTYARNNNIITDIGEAEYKNILSDHISAIWLNLGTRPELGIKDDGDLIRVANEMEHSAALVMMGAGDGKYNKMLGTTYSHHTTGAINPNQGMGMIPGQMMPGQMVKEQKPSMLQKVKKLLTGA</sequence>
<protein>
    <submittedName>
        <fullName evidence="2">Uncharacterized protein</fullName>
    </submittedName>
</protein>
<feature type="compositionally biased region" description="Acidic residues" evidence="1">
    <location>
        <begin position="8"/>
        <end position="22"/>
    </location>
</feature>
<gene>
    <name evidence="2" type="ORF">LCGC14_0548080</name>
</gene>
<proteinExistence type="predicted"/>
<feature type="region of interest" description="Disordered" evidence="1">
    <location>
        <begin position="1"/>
        <end position="22"/>
    </location>
</feature>
<evidence type="ECO:0000256" key="1">
    <source>
        <dbReference type="SAM" id="MobiDB-lite"/>
    </source>
</evidence>